<organism evidence="2 3">
    <name type="scientific">Wenyingzhuangia heitensis</name>
    <dbReference type="NCBI Taxonomy" id="1487859"/>
    <lineage>
        <taxon>Bacteria</taxon>
        <taxon>Pseudomonadati</taxon>
        <taxon>Bacteroidota</taxon>
        <taxon>Flavobacteriia</taxon>
        <taxon>Flavobacteriales</taxon>
        <taxon>Flavobacteriaceae</taxon>
        <taxon>Wenyingzhuangia</taxon>
    </lineage>
</organism>
<comment type="caution">
    <text evidence="2">The sequence shown here is derived from an EMBL/GenBank/DDBJ whole genome shotgun (WGS) entry which is preliminary data.</text>
</comment>
<keyword evidence="1" id="KW-0732">Signal</keyword>
<name>A0ABX0U456_9FLAO</name>
<feature type="signal peptide" evidence="1">
    <location>
        <begin position="1"/>
        <end position="18"/>
    </location>
</feature>
<feature type="chain" id="PRO_5046796393" description="DUF3078 domain-containing protein" evidence="1">
    <location>
        <begin position="19"/>
        <end position="279"/>
    </location>
</feature>
<accession>A0ABX0U456</accession>
<gene>
    <name evidence="2" type="ORF">FHR24_000026</name>
</gene>
<dbReference type="EMBL" id="JAASQL010000001">
    <property type="protein sequence ID" value="NIJ43587.1"/>
    <property type="molecule type" value="Genomic_DNA"/>
</dbReference>
<dbReference type="InterPro" id="IPR021428">
    <property type="entry name" value="DUF3078"/>
</dbReference>
<evidence type="ECO:0000313" key="2">
    <source>
        <dbReference type="EMBL" id="NIJ43587.1"/>
    </source>
</evidence>
<evidence type="ECO:0008006" key="4">
    <source>
        <dbReference type="Google" id="ProtNLM"/>
    </source>
</evidence>
<evidence type="ECO:0000313" key="3">
    <source>
        <dbReference type="Proteomes" id="UP000745859"/>
    </source>
</evidence>
<protein>
    <recommendedName>
        <fullName evidence="4">DUF3078 domain-containing protein</fullName>
    </recommendedName>
</protein>
<dbReference type="RefSeq" id="WP_167182084.1">
    <property type="nucleotide sequence ID" value="NZ_JAASQL010000001.1"/>
</dbReference>
<sequence>MKQIIAIALLLCSTITIAQDKESNWKKGGVFTLLFNQSAFNNDWQGGGVSNIATSANVNYDFNYKKDNVVWDNKVILAYGLTKLDGNDDFNKTNDKIEISSLYGKQANKFWYYSAYANLKTQFAAGYKSSAQIDEISGFFSPAYLQAGPGMLWKKSDNLKVNITPASARAIFVSSKFTEDGSSFGVEQGETSRFELGANVAAYFKTDFVKNVTIENILNLYANYLEDAGNIDIDYTLNVAMKINDYLSANIAAQAIYDDNAVQAVQVREVFGLGFNYKF</sequence>
<dbReference type="Pfam" id="PF11276">
    <property type="entry name" value="DUF3078"/>
    <property type="match status" value="1"/>
</dbReference>
<keyword evidence="3" id="KW-1185">Reference proteome</keyword>
<dbReference type="Proteomes" id="UP000745859">
    <property type="component" value="Unassembled WGS sequence"/>
</dbReference>
<proteinExistence type="predicted"/>
<reference evidence="2 3" key="1">
    <citation type="submission" date="2020-03" db="EMBL/GenBank/DDBJ databases">
        <title>Genomic Encyclopedia of Type Strains, Phase IV (KMG-IV): sequencing the most valuable type-strain genomes for metagenomic binning, comparative biology and taxonomic classification.</title>
        <authorList>
            <person name="Goeker M."/>
        </authorList>
    </citation>
    <scope>NUCLEOTIDE SEQUENCE [LARGE SCALE GENOMIC DNA]</scope>
    <source>
        <strain evidence="2 3">DSM 101599</strain>
    </source>
</reference>
<evidence type="ECO:0000256" key="1">
    <source>
        <dbReference type="SAM" id="SignalP"/>
    </source>
</evidence>